<dbReference type="AlphaFoldDB" id="A0A3G4VJP5"/>
<keyword evidence="1" id="KW-1133">Transmembrane helix</keyword>
<keyword evidence="2" id="KW-0614">Plasmid</keyword>
<organism evidence="2 3">
    <name type="scientific">Vibrio mediterranei</name>
    <dbReference type="NCBI Taxonomy" id="689"/>
    <lineage>
        <taxon>Bacteria</taxon>
        <taxon>Pseudomonadati</taxon>
        <taxon>Pseudomonadota</taxon>
        <taxon>Gammaproteobacteria</taxon>
        <taxon>Vibrionales</taxon>
        <taxon>Vibrionaceae</taxon>
        <taxon>Vibrio</taxon>
    </lineage>
</organism>
<gene>
    <name evidence="2" type="ORF">ECB94_27105</name>
</gene>
<keyword evidence="1" id="KW-0472">Membrane</keyword>
<sequence length="112" mass="12847">MLKHSSRIIFETLTILLMFSALCLMQITEMPFQWVEFFIASIGALLLYSVKRVATLWFKPRPNSNHYLMVTSTALLLFLPNTMEWALFGLLHTIGLFVLTIALLLSKTNLQP</sequence>
<geneLocation type="plasmid" evidence="2">
    <name>unnamed</name>
</geneLocation>
<reference evidence="2 3" key="1">
    <citation type="submission" date="2018-11" db="EMBL/GenBank/DDBJ databases">
        <title>Complete Genome Sequence of Vbrio mediterranei 117-T6: a Potential Pathogen Bacteria Isolated from the Conchocelis of Pyropia.</title>
        <authorList>
            <person name="Liu Q."/>
        </authorList>
    </citation>
    <scope>NUCLEOTIDE SEQUENCE [LARGE SCALE GENOMIC DNA]</scope>
    <source>
        <strain evidence="2 3">117-T6</strain>
        <plasmid evidence="2 3">unnamed</plasmid>
    </source>
</reference>
<evidence type="ECO:0000313" key="2">
    <source>
        <dbReference type="EMBL" id="AYV24990.1"/>
    </source>
</evidence>
<name>A0A3G4VJP5_9VIBR</name>
<dbReference type="Proteomes" id="UP000279760">
    <property type="component" value="Plasmid unnamed"/>
</dbReference>
<feature type="transmembrane region" description="Helical" evidence="1">
    <location>
        <begin position="85"/>
        <end position="105"/>
    </location>
</feature>
<dbReference type="EMBL" id="CP033579">
    <property type="protein sequence ID" value="AYV24990.1"/>
    <property type="molecule type" value="Genomic_DNA"/>
</dbReference>
<accession>A0A3G4VJP5</accession>
<protein>
    <submittedName>
        <fullName evidence="2">Uncharacterized protein</fullName>
    </submittedName>
</protein>
<feature type="transmembrane region" description="Helical" evidence="1">
    <location>
        <begin position="62"/>
        <end position="79"/>
    </location>
</feature>
<proteinExistence type="predicted"/>
<feature type="transmembrane region" description="Helical" evidence="1">
    <location>
        <begin position="33"/>
        <end position="50"/>
    </location>
</feature>
<evidence type="ECO:0000313" key="3">
    <source>
        <dbReference type="Proteomes" id="UP000279760"/>
    </source>
</evidence>
<dbReference type="RefSeq" id="WP_124942285.1">
    <property type="nucleotide sequence ID" value="NZ_CP033579.1"/>
</dbReference>
<evidence type="ECO:0000256" key="1">
    <source>
        <dbReference type="SAM" id="Phobius"/>
    </source>
</evidence>
<feature type="transmembrane region" description="Helical" evidence="1">
    <location>
        <begin position="7"/>
        <end position="27"/>
    </location>
</feature>
<keyword evidence="1" id="KW-0812">Transmembrane</keyword>